<gene>
    <name evidence="5" type="ORF">Q3C12_23360</name>
</gene>
<accession>A0ABT8VG54</accession>
<dbReference type="SMART" id="SM00342">
    <property type="entry name" value="HTH_ARAC"/>
    <property type="match status" value="1"/>
</dbReference>
<reference evidence="5" key="1">
    <citation type="submission" date="2023-07" db="EMBL/GenBank/DDBJ databases">
        <authorList>
            <person name="Aktuganov G."/>
            <person name="Boyko T."/>
            <person name="Delegan Y."/>
            <person name="Galimzianova N."/>
            <person name="Gilvanova E."/>
            <person name="Korobov V."/>
            <person name="Kuzmina L."/>
            <person name="Melentiev A."/>
            <person name="Milman P."/>
            <person name="Ryabova A."/>
            <person name="Stupak E."/>
            <person name="Yasakov T."/>
            <person name="Zharikova N."/>
            <person name="Zhurenko E."/>
        </authorList>
    </citation>
    <scope>NUCLEOTIDE SEQUENCE</scope>
    <source>
        <strain evidence="5">IB-739</strain>
    </source>
</reference>
<sequence>MGRSPHRRLLFDIPQKISKLQIRSVLLLGYRLGGVEMNNSDAVIKAIDYIEDRLQDGVTAEEVARFAGFSPYHFHRMFQSVTRNSVNEYIRRRRLTHAAYELFYSNIRIVELAVKYHFESQAAFTRAFKKMFYMTPGQFRKQTDMKETLFRMTERKPLDHDRLRHLQEGLTKDPAFVTKTSFQVVGMEMHSSQAHEFGSVWERFVPRVGEIEKKAGTRPRFYGVIEPTGVKREFTYTACVEVREKGAIPEGMVYKILPSSSYAVFTHKGSLDKLTDTFQYIYGTWYPKSGKRRTDGPEFEVYGDKFLGPANENSELEIYIPIRP</sequence>
<evidence type="ECO:0000259" key="4">
    <source>
        <dbReference type="PROSITE" id="PS01124"/>
    </source>
</evidence>
<dbReference type="InterPro" id="IPR009057">
    <property type="entry name" value="Homeodomain-like_sf"/>
</dbReference>
<protein>
    <submittedName>
        <fullName evidence="5">AraC family transcriptional regulator</fullName>
    </submittedName>
</protein>
<proteinExistence type="predicted"/>
<dbReference type="Pfam" id="PF06445">
    <property type="entry name" value="GyrI-like"/>
    <property type="match status" value="1"/>
</dbReference>
<evidence type="ECO:0000256" key="3">
    <source>
        <dbReference type="ARBA" id="ARBA00023163"/>
    </source>
</evidence>
<evidence type="ECO:0000256" key="2">
    <source>
        <dbReference type="ARBA" id="ARBA00023125"/>
    </source>
</evidence>
<name>A0ABT8VG54_9BACL</name>
<dbReference type="InterPro" id="IPR011256">
    <property type="entry name" value="Reg_factor_effector_dom_sf"/>
</dbReference>
<evidence type="ECO:0000313" key="5">
    <source>
        <dbReference type="EMBL" id="MDO3679952.1"/>
    </source>
</evidence>
<dbReference type="Gene3D" id="1.10.10.60">
    <property type="entry name" value="Homeodomain-like"/>
    <property type="match status" value="2"/>
</dbReference>
<dbReference type="SUPFAM" id="SSF46689">
    <property type="entry name" value="Homeodomain-like"/>
    <property type="match status" value="2"/>
</dbReference>
<keyword evidence="6" id="KW-1185">Reference proteome</keyword>
<dbReference type="EMBL" id="JAUMKJ010000033">
    <property type="protein sequence ID" value="MDO3679952.1"/>
    <property type="molecule type" value="Genomic_DNA"/>
</dbReference>
<dbReference type="PANTHER" id="PTHR47504">
    <property type="entry name" value="RIGHT ORIGIN-BINDING PROTEIN"/>
    <property type="match status" value="1"/>
</dbReference>
<evidence type="ECO:0000313" key="6">
    <source>
        <dbReference type="Proteomes" id="UP001168883"/>
    </source>
</evidence>
<evidence type="ECO:0000256" key="1">
    <source>
        <dbReference type="ARBA" id="ARBA00023015"/>
    </source>
</evidence>
<dbReference type="InterPro" id="IPR010499">
    <property type="entry name" value="AraC_E-bd"/>
</dbReference>
<keyword evidence="1" id="KW-0805">Transcription regulation</keyword>
<dbReference type="SMART" id="SM00871">
    <property type="entry name" value="AraC_E_bind"/>
    <property type="match status" value="1"/>
</dbReference>
<dbReference type="InterPro" id="IPR029442">
    <property type="entry name" value="GyrI-like"/>
</dbReference>
<feature type="domain" description="HTH araC/xylS-type" evidence="4">
    <location>
        <begin position="44"/>
        <end position="142"/>
    </location>
</feature>
<dbReference type="SUPFAM" id="SSF55136">
    <property type="entry name" value="Probable bacterial effector-binding domain"/>
    <property type="match status" value="1"/>
</dbReference>
<dbReference type="PANTHER" id="PTHR47504:SF5">
    <property type="entry name" value="RIGHT ORIGIN-BINDING PROTEIN"/>
    <property type="match status" value="1"/>
</dbReference>
<dbReference type="Proteomes" id="UP001168883">
    <property type="component" value="Unassembled WGS sequence"/>
</dbReference>
<dbReference type="Gene3D" id="3.20.80.10">
    <property type="entry name" value="Regulatory factor, effector binding domain"/>
    <property type="match status" value="1"/>
</dbReference>
<keyword evidence="2" id="KW-0238">DNA-binding</keyword>
<dbReference type="InterPro" id="IPR050959">
    <property type="entry name" value="MarA-like"/>
</dbReference>
<dbReference type="PROSITE" id="PS01124">
    <property type="entry name" value="HTH_ARAC_FAMILY_2"/>
    <property type="match status" value="1"/>
</dbReference>
<keyword evidence="3" id="KW-0804">Transcription</keyword>
<comment type="caution">
    <text evidence="5">The sequence shown here is derived from an EMBL/GenBank/DDBJ whole genome shotgun (WGS) entry which is preliminary data.</text>
</comment>
<dbReference type="RefSeq" id="WP_302880191.1">
    <property type="nucleotide sequence ID" value="NZ_JAUMKJ010000033.1"/>
</dbReference>
<organism evidence="5 6">
    <name type="scientific">Paenibacillus ehimensis</name>
    <dbReference type="NCBI Taxonomy" id="79264"/>
    <lineage>
        <taxon>Bacteria</taxon>
        <taxon>Bacillati</taxon>
        <taxon>Bacillota</taxon>
        <taxon>Bacilli</taxon>
        <taxon>Bacillales</taxon>
        <taxon>Paenibacillaceae</taxon>
        <taxon>Paenibacillus</taxon>
    </lineage>
</organism>
<dbReference type="InterPro" id="IPR018060">
    <property type="entry name" value="HTH_AraC"/>
</dbReference>
<dbReference type="Pfam" id="PF12833">
    <property type="entry name" value="HTH_18"/>
    <property type="match status" value="1"/>
</dbReference>